<protein>
    <submittedName>
        <fullName evidence="1">Uncharacterized protein</fullName>
    </submittedName>
</protein>
<dbReference type="AlphaFoldDB" id="A0A3B0US59"/>
<evidence type="ECO:0000313" key="1">
    <source>
        <dbReference type="EMBL" id="VAW33905.1"/>
    </source>
</evidence>
<reference evidence="1" key="1">
    <citation type="submission" date="2018-06" db="EMBL/GenBank/DDBJ databases">
        <authorList>
            <person name="Zhirakovskaya E."/>
        </authorList>
    </citation>
    <scope>NUCLEOTIDE SEQUENCE</scope>
</reference>
<name>A0A3B0US59_9ZZZZ</name>
<sequence length="24" mass="2760">MQANYVQRLRLIFSKGGPARFIGH</sequence>
<dbReference type="EMBL" id="UOEU01000492">
    <property type="protein sequence ID" value="VAW33905.1"/>
    <property type="molecule type" value="Genomic_DNA"/>
</dbReference>
<proteinExistence type="predicted"/>
<organism evidence="1">
    <name type="scientific">hydrothermal vent metagenome</name>
    <dbReference type="NCBI Taxonomy" id="652676"/>
    <lineage>
        <taxon>unclassified sequences</taxon>
        <taxon>metagenomes</taxon>
        <taxon>ecological metagenomes</taxon>
    </lineage>
</organism>
<feature type="non-terminal residue" evidence="1">
    <location>
        <position position="24"/>
    </location>
</feature>
<gene>
    <name evidence="1" type="ORF">MNBD_CHLOROFLEXI01-1128</name>
</gene>
<accession>A0A3B0US59</accession>